<sequence length="88" mass="9335">MTMLTLNFQVRMVGSSAYNAPAIMPITKERTATSTGGPGIYSAQTVAVNVPAIICPSTPMLMYPARQAIAVAIAQRVIGVARVKVENR</sequence>
<comment type="caution">
    <text evidence="1">The sequence shown here is derived from an EMBL/GenBank/DDBJ whole genome shotgun (WGS) entry which is preliminary data.</text>
</comment>
<organism evidence="1">
    <name type="scientific">bioreactor metagenome</name>
    <dbReference type="NCBI Taxonomy" id="1076179"/>
    <lineage>
        <taxon>unclassified sequences</taxon>
        <taxon>metagenomes</taxon>
        <taxon>ecological metagenomes</taxon>
    </lineage>
</organism>
<protein>
    <submittedName>
        <fullName evidence="1">Uncharacterized protein</fullName>
    </submittedName>
</protein>
<name>A0A645GXN6_9ZZZZ</name>
<accession>A0A645GXN6</accession>
<reference evidence="1" key="1">
    <citation type="submission" date="2019-08" db="EMBL/GenBank/DDBJ databases">
        <authorList>
            <person name="Kucharzyk K."/>
            <person name="Murdoch R.W."/>
            <person name="Higgins S."/>
            <person name="Loffler F."/>
        </authorList>
    </citation>
    <scope>NUCLEOTIDE SEQUENCE</scope>
</reference>
<gene>
    <name evidence="1" type="ORF">SDC9_177990</name>
</gene>
<dbReference type="AlphaFoldDB" id="A0A645GXN6"/>
<proteinExistence type="predicted"/>
<dbReference type="EMBL" id="VSSQ01081657">
    <property type="protein sequence ID" value="MPN30519.1"/>
    <property type="molecule type" value="Genomic_DNA"/>
</dbReference>
<evidence type="ECO:0000313" key="1">
    <source>
        <dbReference type="EMBL" id="MPN30519.1"/>
    </source>
</evidence>